<keyword evidence="1" id="KW-1185">Reference proteome</keyword>
<dbReference type="InterPro" id="IPR029058">
    <property type="entry name" value="AB_hydrolase_fold"/>
</dbReference>
<evidence type="ECO:0000313" key="1">
    <source>
        <dbReference type="Proteomes" id="UP000095280"/>
    </source>
</evidence>
<accession>A0A1I8GLH9</accession>
<dbReference type="OrthoDB" id="190846at2759"/>
<proteinExistence type="predicted"/>
<dbReference type="InterPro" id="IPR003386">
    <property type="entry name" value="LACT/PDAT_acylTrfase"/>
</dbReference>
<dbReference type="Pfam" id="PF02450">
    <property type="entry name" value="LCAT"/>
    <property type="match status" value="1"/>
</dbReference>
<reference evidence="2" key="1">
    <citation type="submission" date="2016-11" db="UniProtKB">
        <authorList>
            <consortium name="WormBaseParasite"/>
        </authorList>
    </citation>
    <scope>IDENTIFICATION</scope>
</reference>
<evidence type="ECO:0000313" key="2">
    <source>
        <dbReference type="WBParaSite" id="maker-uti_cns_0002244-snap-gene-0.11-mRNA-1"/>
    </source>
</evidence>
<dbReference type="AlphaFoldDB" id="A0A1I8GLH9"/>
<dbReference type="GO" id="GO:0008374">
    <property type="term" value="F:O-acyltransferase activity"/>
    <property type="evidence" value="ECO:0007669"/>
    <property type="project" value="InterPro"/>
</dbReference>
<dbReference type="Proteomes" id="UP000095280">
    <property type="component" value="Unplaced"/>
</dbReference>
<dbReference type="WBParaSite" id="maker-uti_cns_0002244-snap-gene-0.11-mRNA-1">
    <property type="protein sequence ID" value="maker-uti_cns_0002244-snap-gene-0.11-mRNA-1"/>
    <property type="gene ID" value="maker-uti_cns_0002244-snap-gene-0.11"/>
</dbReference>
<dbReference type="SUPFAM" id="SSF53474">
    <property type="entry name" value="alpha/beta-Hydrolases"/>
    <property type="match status" value="1"/>
</dbReference>
<dbReference type="Gene3D" id="3.40.50.1820">
    <property type="entry name" value="alpha/beta hydrolase"/>
    <property type="match status" value="1"/>
</dbReference>
<name>A0A1I8GLH9_9PLAT</name>
<protein>
    <submittedName>
        <fullName evidence="2">Lecithin-cholesterol acyltransferase-like 1</fullName>
    </submittedName>
</protein>
<dbReference type="GO" id="GO:0006629">
    <property type="term" value="P:lipid metabolic process"/>
    <property type="evidence" value="ECO:0007669"/>
    <property type="project" value="InterPro"/>
</dbReference>
<dbReference type="STRING" id="282301.A0A1I8GLH9"/>
<organism evidence="1 2">
    <name type="scientific">Macrostomum lignano</name>
    <dbReference type="NCBI Taxonomy" id="282301"/>
    <lineage>
        <taxon>Eukaryota</taxon>
        <taxon>Metazoa</taxon>
        <taxon>Spiralia</taxon>
        <taxon>Lophotrochozoa</taxon>
        <taxon>Platyhelminthes</taxon>
        <taxon>Rhabditophora</taxon>
        <taxon>Macrostomorpha</taxon>
        <taxon>Macrostomida</taxon>
        <taxon>Macrostomidae</taxon>
        <taxon>Macrostomum</taxon>
    </lineage>
</organism>
<dbReference type="PANTHER" id="PTHR11440">
    <property type="entry name" value="LECITHIN-CHOLESTEROL ACYLTRANSFERASE-RELATED"/>
    <property type="match status" value="1"/>
</dbReference>
<sequence>MSQGAPFSAPVFWFVSLLLLAACCQGSDSQERTPVILVPGNGGSQLWAHLNGAESPWYCRRRSPEGRPQQLWLEMSSLLYPAVNCMAYNLVLKTQPESFLTAASTHDNVGVQTFVPGFGIVDTVLWLSNWQTKYTAYYSSIVAHLEEKLNYTKNIDIKAAPYDFRKAPDELGDYFQSLKTLIEDSFHRASGRKVVLVAHSLGGKLMLHFLHSQPQHWRDQYIGHFVAIGGAFGGVTVSLLAMLSGYNLGIPTINPLQFRTVQRSWPSTHYLLPDAILFGSDRPLVKSKRAPPSPPDAVYTTANLSALFAKASFAKGYAEGRARYGELTDVGKPPGVTTTCVFGDGLPTLASIAWPKVGDKVADADEHENGDGTVAASTARLCRDWSAKQAAPVRVTRLAKAQHVAILSDDRLLELVADVVRKGGKTETDN</sequence>